<dbReference type="InterPro" id="IPR001254">
    <property type="entry name" value="Trypsin_dom"/>
</dbReference>
<evidence type="ECO:0000313" key="3">
    <source>
        <dbReference type="EMBL" id="EAL40342.2"/>
    </source>
</evidence>
<dbReference type="InterPro" id="IPR009003">
    <property type="entry name" value="Peptidase_S1_PA"/>
</dbReference>
<dbReference type="AlphaFoldDB" id="Q5TSD8"/>
<reference evidence="3" key="4">
    <citation type="journal article" date="2007" name="Genome Biol.">
        <title>Update of the Anopheles gambiae PEST genome assembly.</title>
        <authorList>
            <person name="Sharakhova M.V."/>
            <person name="Hammond M.P."/>
            <person name="Lobo N.F."/>
            <person name="Krzywinski J."/>
            <person name="Unger M.F."/>
            <person name="Hillenmeyer M.E."/>
            <person name="Bruggner R.V."/>
            <person name="Birney E."/>
            <person name="Collins F.H."/>
        </authorList>
    </citation>
    <scope>NUCLEOTIDE SEQUENCE</scope>
    <source>
        <strain evidence="3">PEST</strain>
    </source>
</reference>
<comment type="similarity">
    <text evidence="1">Belongs to the peptidase S1 family. CLIP subfamily.</text>
</comment>
<dbReference type="PhylomeDB" id="Q5TSD8"/>
<dbReference type="PANTHER" id="PTHR24260:SF147">
    <property type="entry name" value="EG:BACR7A4.3 PROTEIN-RELATED"/>
    <property type="match status" value="1"/>
</dbReference>
<dbReference type="InterPro" id="IPR043504">
    <property type="entry name" value="Peptidase_S1_PA_chymotrypsin"/>
</dbReference>
<dbReference type="GO" id="GO:0004252">
    <property type="term" value="F:serine-type endopeptidase activity"/>
    <property type="evidence" value="ECO:0007669"/>
    <property type="project" value="InterPro"/>
</dbReference>
<gene>
    <name evidence="3" type="ORF">AgaP_AGAP010529</name>
</gene>
<protein>
    <submittedName>
        <fullName evidence="3">AGAP010529-PA</fullName>
    </submittedName>
</protein>
<dbReference type="PANTHER" id="PTHR24260">
    <property type="match status" value="1"/>
</dbReference>
<dbReference type="Pfam" id="PF00089">
    <property type="entry name" value="Trypsin"/>
    <property type="match status" value="1"/>
</dbReference>
<evidence type="ECO:0000256" key="1">
    <source>
        <dbReference type="ARBA" id="ARBA00024195"/>
    </source>
</evidence>
<reference evidence="3" key="2">
    <citation type="submission" date="2002-03" db="EMBL/GenBank/DDBJ databases">
        <authorList>
            <consortium name="The Anopheles Genome Sequencing Consortium"/>
        </authorList>
    </citation>
    <scope>NUCLEOTIDE SEQUENCE</scope>
    <source>
        <strain evidence="3">PEST</strain>
    </source>
</reference>
<reference evidence="3" key="3">
    <citation type="journal article" date="2004" name="Trends Parasitol.">
        <title>The Anopheles gambiae genome: an update.</title>
        <authorList>
            <person name="Mongin E."/>
            <person name="Louis C."/>
            <person name="Holt R.A."/>
            <person name="Birney E."/>
            <person name="Collins F.H."/>
        </authorList>
    </citation>
    <scope>NUCLEOTIDE SEQUENCE</scope>
    <source>
        <strain evidence="3">PEST</strain>
    </source>
</reference>
<dbReference type="InterPro" id="IPR051333">
    <property type="entry name" value="CLIP_Serine_Protease"/>
</dbReference>
<name>Q5TSD8_ANOGA</name>
<feature type="domain" description="Peptidase S1" evidence="2">
    <location>
        <begin position="59"/>
        <end position="155"/>
    </location>
</feature>
<dbReference type="SUPFAM" id="SSF50494">
    <property type="entry name" value="Trypsin-like serine proteases"/>
    <property type="match status" value="1"/>
</dbReference>
<comment type="caution">
    <text evidence="3">The sequence shown here is derived from an EMBL/GenBank/DDBJ whole genome shotgun (WGS) entry which is preliminary data.</text>
</comment>
<organism evidence="3">
    <name type="scientific">Anopheles gambiae</name>
    <name type="common">African malaria mosquito</name>
    <dbReference type="NCBI Taxonomy" id="7165"/>
    <lineage>
        <taxon>Eukaryota</taxon>
        <taxon>Metazoa</taxon>
        <taxon>Ecdysozoa</taxon>
        <taxon>Arthropoda</taxon>
        <taxon>Hexapoda</taxon>
        <taxon>Insecta</taxon>
        <taxon>Pterygota</taxon>
        <taxon>Neoptera</taxon>
        <taxon>Endopterygota</taxon>
        <taxon>Diptera</taxon>
        <taxon>Nematocera</taxon>
        <taxon>Culicoidea</taxon>
        <taxon>Culicidae</taxon>
        <taxon>Anophelinae</taxon>
        <taxon>Anopheles</taxon>
    </lineage>
</organism>
<dbReference type="GO" id="GO:0006508">
    <property type="term" value="P:proteolysis"/>
    <property type="evidence" value="ECO:0007669"/>
    <property type="project" value="InterPro"/>
</dbReference>
<proteinExistence type="inferred from homology"/>
<reference evidence="3" key="1">
    <citation type="journal article" date="2002" name="Science">
        <title>The genome sequence of the malaria mosquito Anopheles gambiae.</title>
        <authorList>
            <person name="Holt R.A."/>
            <person name="Subramanian G.M."/>
            <person name="Halpern A."/>
            <person name="Sutton G.G."/>
            <person name="Charlab R."/>
            <person name="Nusskern D.R."/>
            <person name="Wincker P."/>
            <person name="Clark A.G."/>
            <person name="Ribeiro J.M."/>
            <person name="Wides R."/>
            <person name="Salzberg S.L."/>
            <person name="Loftus B."/>
            <person name="Yandell M."/>
            <person name="Majoros W.H."/>
            <person name="Rusch D.B."/>
            <person name="Lai Z."/>
            <person name="Kraft C.L."/>
            <person name="Abril J.F."/>
            <person name="Anthouard V."/>
            <person name="Arensburger P."/>
            <person name="Atkinson P.W."/>
            <person name="Baden H."/>
            <person name="de Berardinis V."/>
            <person name="Baldwin D."/>
            <person name="Benes V."/>
            <person name="Biedler J."/>
            <person name="Blass C."/>
            <person name="Bolanos R."/>
            <person name="Boscus D."/>
            <person name="Barnstead M."/>
            <person name="Cai S."/>
            <person name="Center A."/>
            <person name="Chaturverdi K."/>
            <person name="Christophides G.K."/>
            <person name="Chrystal M.A."/>
            <person name="Clamp M."/>
            <person name="Cravchik A."/>
            <person name="Curwen V."/>
            <person name="Dana A."/>
            <person name="Delcher A."/>
            <person name="Dew I."/>
            <person name="Evans C.A."/>
            <person name="Flanigan M."/>
            <person name="Grundschober-Freimoser A."/>
            <person name="Friedli L."/>
            <person name="Gu Z."/>
            <person name="Guan P."/>
            <person name="Guigo R."/>
            <person name="Hillenmeyer M.E."/>
            <person name="Hladun S.L."/>
            <person name="Hogan J.R."/>
            <person name="Hong Y.S."/>
            <person name="Hoover J."/>
            <person name="Jaillon O."/>
            <person name="Ke Z."/>
            <person name="Kodira C."/>
            <person name="Kokoza E."/>
            <person name="Koutsos A."/>
            <person name="Letunic I."/>
            <person name="Levitsky A."/>
            <person name="Liang Y."/>
            <person name="Lin J.J."/>
            <person name="Lobo N.F."/>
            <person name="Lopez J.R."/>
            <person name="Malek J.A."/>
            <person name="McIntosh T.C."/>
            <person name="Meister S."/>
            <person name="Miller J."/>
            <person name="Mobarry C."/>
            <person name="Mongin E."/>
            <person name="Murphy S.D."/>
            <person name="O'Brochta D.A."/>
            <person name="Pfannkoch C."/>
            <person name="Qi R."/>
            <person name="Regier M.A."/>
            <person name="Remington K."/>
            <person name="Shao H."/>
            <person name="Sharakhova M.V."/>
            <person name="Sitter C.D."/>
            <person name="Shetty J."/>
            <person name="Smith T.J."/>
            <person name="Strong R."/>
            <person name="Sun J."/>
            <person name="Thomasova D."/>
            <person name="Ton L.Q."/>
            <person name="Topalis P."/>
            <person name="Tu Z."/>
            <person name="Unger M.F."/>
            <person name="Walenz B."/>
            <person name="Wang A."/>
            <person name="Wang J."/>
            <person name="Wang M."/>
            <person name="Wang X."/>
            <person name="Woodford K.J."/>
            <person name="Wortman J.R."/>
            <person name="Wu M."/>
            <person name="Yao A."/>
            <person name="Zdobnov E.M."/>
            <person name="Zhang H."/>
            <person name="Zhao Q."/>
            <person name="Zhao S."/>
            <person name="Zhu S.C."/>
            <person name="Zhimulev I."/>
            <person name="Coluzzi M."/>
            <person name="della Torre A."/>
            <person name="Roth C.W."/>
            <person name="Louis C."/>
            <person name="Kalush F."/>
            <person name="Mural R.J."/>
            <person name="Myers E.W."/>
            <person name="Adams M.D."/>
            <person name="Smith H.O."/>
            <person name="Broder S."/>
            <person name="Gardner M.J."/>
            <person name="Fraser C.M."/>
            <person name="Birney E."/>
            <person name="Bork P."/>
            <person name="Brey P.T."/>
            <person name="Venter J.C."/>
            <person name="Weissenbach J."/>
            <person name="Kafatos F.C."/>
            <person name="Collins F.H."/>
            <person name="Hoffman S.L."/>
        </authorList>
    </citation>
    <scope>NUCLEOTIDE SEQUENCE [LARGE SCALE GENOMIC DNA]</scope>
    <source>
        <strain evidence="3">PEST</strain>
    </source>
</reference>
<feature type="non-terminal residue" evidence="3">
    <location>
        <position position="158"/>
    </location>
</feature>
<dbReference type="EMBL" id="AAAB01008933">
    <property type="protein sequence ID" value="EAL40342.2"/>
    <property type="molecule type" value="Genomic_DNA"/>
</dbReference>
<dbReference type="Gene3D" id="2.40.10.10">
    <property type="entry name" value="Trypsin-like serine proteases"/>
    <property type="match status" value="1"/>
</dbReference>
<sequence>MQVLLERNVSVTPEDFFPVVCANRFRGLRPRADELVLERNGDIPVNSIQVEFVRDRDLQYIVQFRWPSDAKNVPQINCAGTFVDQQTVLTLAECVIATTPEGVQPTDVVQVSRFRNTSYPIKSITVHPHYVKSSQKNNIAVVKLQSRQDVVPACVWTH</sequence>
<evidence type="ECO:0000259" key="2">
    <source>
        <dbReference type="Pfam" id="PF00089"/>
    </source>
</evidence>
<accession>Q5TSD8</accession>
<reference evidence="3" key="5">
    <citation type="submission" date="2011-05" db="EMBL/GenBank/DDBJ databases">
        <authorList>
            <consortium name="VectorBase"/>
        </authorList>
    </citation>
    <scope>NUCLEOTIDE SEQUENCE</scope>
    <source>
        <strain evidence="3">PEST</strain>
    </source>
</reference>